<dbReference type="PANTHER" id="PTHR10288">
    <property type="entry name" value="KH DOMAIN CONTAINING RNA BINDING PROTEIN"/>
    <property type="match status" value="1"/>
</dbReference>
<dbReference type="Proteomes" id="UP000478008">
    <property type="component" value="Unassembled WGS sequence"/>
</dbReference>
<feature type="domain" description="K Homology" evidence="5">
    <location>
        <begin position="851"/>
        <end position="925"/>
    </location>
</feature>
<name>A0A7D9H1W9_DEKBR</name>
<dbReference type="InterPro" id="IPR004088">
    <property type="entry name" value="KH_dom_type_1"/>
</dbReference>
<feature type="domain" description="K Homology" evidence="5">
    <location>
        <begin position="225"/>
        <end position="308"/>
    </location>
</feature>
<evidence type="ECO:0000256" key="3">
    <source>
        <dbReference type="PROSITE-ProRule" id="PRU00117"/>
    </source>
</evidence>
<gene>
    <name evidence="6" type="ORF">DEBR0S2_12244G</name>
</gene>
<keyword evidence="2 3" id="KW-0694">RNA-binding</keyword>
<evidence type="ECO:0000256" key="4">
    <source>
        <dbReference type="SAM" id="MobiDB-lite"/>
    </source>
</evidence>
<dbReference type="PROSITE" id="PS50084">
    <property type="entry name" value="KH_TYPE_1"/>
    <property type="match status" value="6"/>
</dbReference>
<dbReference type="GO" id="GO:0003723">
    <property type="term" value="F:RNA binding"/>
    <property type="evidence" value="ECO:0007669"/>
    <property type="project" value="UniProtKB-UniRule"/>
</dbReference>
<dbReference type="SUPFAM" id="SSF54791">
    <property type="entry name" value="Eukaryotic type KH-domain (KH-domain type I)"/>
    <property type="match status" value="5"/>
</dbReference>
<dbReference type="InterPro" id="IPR036612">
    <property type="entry name" value="KH_dom_type_1_sf"/>
</dbReference>
<feature type="compositionally biased region" description="Polar residues" evidence="4">
    <location>
        <begin position="65"/>
        <end position="88"/>
    </location>
</feature>
<protein>
    <submittedName>
        <fullName evidence="6">DEBR0S2_12244g1_1</fullName>
    </submittedName>
</protein>
<feature type="domain" description="K Homology" evidence="5">
    <location>
        <begin position="929"/>
        <end position="1007"/>
    </location>
</feature>
<dbReference type="AlphaFoldDB" id="A0A7D9H1W9"/>
<dbReference type="CDD" id="cd00105">
    <property type="entry name" value="KH-I"/>
    <property type="match status" value="1"/>
</dbReference>
<organism evidence="6 7">
    <name type="scientific">Dekkera bruxellensis</name>
    <name type="common">Brettanomyces custersii</name>
    <dbReference type="NCBI Taxonomy" id="5007"/>
    <lineage>
        <taxon>Eukaryota</taxon>
        <taxon>Fungi</taxon>
        <taxon>Dikarya</taxon>
        <taxon>Ascomycota</taxon>
        <taxon>Saccharomycotina</taxon>
        <taxon>Pichiomycetes</taxon>
        <taxon>Pichiales</taxon>
        <taxon>Pichiaceae</taxon>
        <taxon>Brettanomyces</taxon>
    </lineage>
</organism>
<evidence type="ECO:0000256" key="2">
    <source>
        <dbReference type="ARBA" id="ARBA00022884"/>
    </source>
</evidence>
<keyword evidence="1" id="KW-0677">Repeat</keyword>
<dbReference type="SMART" id="SM00322">
    <property type="entry name" value="KH"/>
    <property type="match status" value="6"/>
</dbReference>
<dbReference type="Pfam" id="PF00013">
    <property type="entry name" value="KH_1"/>
    <property type="match status" value="5"/>
</dbReference>
<feature type="domain" description="K Homology" evidence="5">
    <location>
        <begin position="1011"/>
        <end position="1079"/>
    </location>
</feature>
<dbReference type="InterPro" id="IPR004087">
    <property type="entry name" value="KH_dom"/>
</dbReference>
<dbReference type="EMBL" id="CABFWN010000002">
    <property type="protein sequence ID" value="VUG17629.1"/>
    <property type="molecule type" value="Genomic_DNA"/>
</dbReference>
<evidence type="ECO:0000259" key="5">
    <source>
        <dbReference type="SMART" id="SM00322"/>
    </source>
</evidence>
<accession>A0A7D9H1W9</accession>
<feature type="domain" description="K Homology" evidence="5">
    <location>
        <begin position="692"/>
        <end position="772"/>
    </location>
</feature>
<dbReference type="Pfam" id="PF24668">
    <property type="entry name" value="KH_Vigilin"/>
    <property type="match status" value="1"/>
</dbReference>
<feature type="compositionally biased region" description="Polar residues" evidence="4">
    <location>
        <begin position="19"/>
        <end position="31"/>
    </location>
</feature>
<sequence length="1079" mass="117999">MSTPAQLLAMKHAAEANDAQVSSETTLNSAPAESIDTPELPSLAGTGSSTADSSVSADSLGSSAEALQSLTPTTAESITETPKKQTANKSKKKHVFNMDDDKAFPTLGAALGESSTPSVWANALSASQSSAKSGSYAEAAASAVPSFHPAVKSSNTQTTFIIDSDQQVDVPKADIFKIFSRIKKLYNVSVESTLSTATNKRTFLLSGPASSIQTAKREVLKRLTKPVTVKFTIPSSVRSAVIGSQGSHLKPIINDTRTKIDIEREIAGADAEEPADDDEIFGKMLSVSIQGDIAGCEEAKTRILSIVNENTKNLSIRVDVDRDLKPFLPSAFKTLSFSDAVDVTYPDPETKSCNVLLSGPRDDVIDARTQIRNSLATLTENIVTEERTIPKRVHPLLDSDKIFDATNVLIGLPSDDSDSELVRFTGLKQQIPAAVTFAKELCADYFVDSLDLARSHGGDAPHAKCLTAYFIYTKYFDQLSTKYDVLIHAPTYASLAKDDVKTAIVTFTCHKEKKDILKKVRKEVVDAVNKITPNLVRVVTDIDLFIFGKLDDSKAIENGVSIVPLGKLAGFGNKLVLILQQSDDEFLPSGKEIQERLDAADSSLDNLRELSKEVVSKTISVDGSDQAHLEGKTLSVLLSKFEPGSVEIKLHQNADGPSPDEVFLHGMKSSIENAVNDIAQAIEDVKNYEEACKYNVSIDCPRKLLSRLIGRNGKHLNQLREQFDVKVDVLEDGEREKSKDESADSNETSPVRITGLKTNADECVKHIESLLKAWGDEKRVVMKIESKYHSRLIGPGGAYVHKLQDRYKVIVRFPHESEKGHDDEVVIRGPSRGVAKAEEEMKELLEYERENGYSETIKVPASSLSRIIGKNGEHIKDISAEAGVSINSRKGDHAENGKKEEAEFEIRGSKSGIKKAKEAIQEFVARLENQTSVVVKVNPQYFGYLVGPRGSTKRQIILKAGGSDESVYEFKKYMQIPNKDSSSDEIVCAGDKKVVDKIVKEINRLIGERERVVIESVPVPKKKRGLLIGPGGSTRRALENELKVKIRVPRADSESEEITVEGLPENIQKAKEKIVKLVE</sequence>
<dbReference type="Gene3D" id="3.30.1370.10">
    <property type="entry name" value="K Homology domain, type 1"/>
    <property type="match status" value="6"/>
</dbReference>
<feature type="region of interest" description="Disordered" evidence="4">
    <location>
        <begin position="1"/>
        <end position="96"/>
    </location>
</feature>
<feature type="domain" description="K Homology" evidence="5">
    <location>
        <begin position="776"/>
        <end position="846"/>
    </location>
</feature>
<keyword evidence="7" id="KW-1185">Reference proteome</keyword>
<evidence type="ECO:0000256" key="1">
    <source>
        <dbReference type="ARBA" id="ARBA00022737"/>
    </source>
</evidence>
<evidence type="ECO:0000313" key="6">
    <source>
        <dbReference type="EMBL" id="VUG17629.1"/>
    </source>
</evidence>
<reference evidence="6 7" key="1">
    <citation type="submission" date="2019-07" db="EMBL/GenBank/DDBJ databases">
        <authorList>
            <person name="Friedrich A."/>
            <person name="Schacherer J."/>
        </authorList>
    </citation>
    <scope>NUCLEOTIDE SEQUENCE [LARGE SCALE GENOMIC DNA]</scope>
</reference>
<dbReference type="InterPro" id="IPR057778">
    <property type="entry name" value="KH_Vigilin_N"/>
</dbReference>
<proteinExistence type="predicted"/>
<feature type="compositionally biased region" description="Low complexity" evidence="4">
    <location>
        <begin position="42"/>
        <end position="64"/>
    </location>
</feature>
<evidence type="ECO:0000313" key="7">
    <source>
        <dbReference type="Proteomes" id="UP000478008"/>
    </source>
</evidence>